<name>A0AC35TXX5_9BILA</name>
<reference evidence="2" key="1">
    <citation type="submission" date="2016-11" db="UniProtKB">
        <authorList>
            <consortium name="WormBaseParasite"/>
        </authorList>
    </citation>
    <scope>IDENTIFICATION</scope>
    <source>
        <strain evidence="2">KR3021</strain>
    </source>
</reference>
<proteinExistence type="predicted"/>
<evidence type="ECO:0000313" key="1">
    <source>
        <dbReference type="Proteomes" id="UP000095286"/>
    </source>
</evidence>
<accession>A0AC35TXX5</accession>
<dbReference type="Proteomes" id="UP000095286">
    <property type="component" value="Unplaced"/>
</dbReference>
<evidence type="ECO:0000313" key="2">
    <source>
        <dbReference type="WBParaSite" id="RSKR_0000547800.1"/>
    </source>
</evidence>
<sequence length="163" mass="17937">MYNGIRLQTAQGSGTSVHTNLTGAYYKEGDPECRPKDQTADDEVRDLPMENPNLFQGDLLLTPAQTETMVASLQQQLLDLINGVTDVVGEVKQNIDGVIDNLSQNRGEVGVGLKSILDKGNGETASKRKKRSVQGPLSYEWVFPIKYYVSPSVLSTTKQIKKH</sequence>
<organism evidence="1 2">
    <name type="scientific">Rhabditophanes sp. KR3021</name>
    <dbReference type="NCBI Taxonomy" id="114890"/>
    <lineage>
        <taxon>Eukaryota</taxon>
        <taxon>Metazoa</taxon>
        <taxon>Ecdysozoa</taxon>
        <taxon>Nematoda</taxon>
        <taxon>Chromadorea</taxon>
        <taxon>Rhabditida</taxon>
        <taxon>Tylenchina</taxon>
        <taxon>Panagrolaimomorpha</taxon>
        <taxon>Strongyloidoidea</taxon>
        <taxon>Alloionematidae</taxon>
        <taxon>Rhabditophanes</taxon>
    </lineage>
</organism>
<dbReference type="WBParaSite" id="RSKR_0000547800.1">
    <property type="protein sequence ID" value="RSKR_0000547800.1"/>
    <property type="gene ID" value="RSKR_0000547800"/>
</dbReference>
<protein>
    <submittedName>
        <fullName evidence="2">t-SNARE coiled-coil homology domain-containing protein</fullName>
    </submittedName>
</protein>